<comment type="subcellular location">
    <subcellularLocation>
        <location evidence="1">Secreted</location>
    </subcellularLocation>
</comment>
<dbReference type="GO" id="GO:0016671">
    <property type="term" value="F:oxidoreductase activity, acting on a sulfur group of donors, disulfide as acceptor"/>
    <property type="evidence" value="ECO:0007669"/>
    <property type="project" value="InterPro"/>
</dbReference>
<accession>A0A385L3J8</accession>
<dbReference type="InterPro" id="IPR004911">
    <property type="entry name" value="Interferon-induced_GILT"/>
</dbReference>
<organism evidence="7">
    <name type="scientific">Sepiella japonica</name>
    <name type="common">Japanese spineless cuttlefish</name>
    <dbReference type="NCBI Taxonomy" id="279094"/>
    <lineage>
        <taxon>Eukaryota</taxon>
        <taxon>Metazoa</taxon>
        <taxon>Spiralia</taxon>
        <taxon>Lophotrochozoa</taxon>
        <taxon>Mollusca</taxon>
        <taxon>Cephalopoda</taxon>
        <taxon>Coleoidea</taxon>
        <taxon>Decapodiformes</taxon>
        <taxon>Sepiida</taxon>
        <taxon>Sepiina</taxon>
        <taxon>Sepiidae</taxon>
        <taxon>Sepiella</taxon>
    </lineage>
</organism>
<evidence type="ECO:0000256" key="4">
    <source>
        <dbReference type="ARBA" id="ARBA00022729"/>
    </source>
</evidence>
<dbReference type="PANTHER" id="PTHR13234">
    <property type="entry name" value="GAMMA-INTERFERON INDUCIBLE LYSOSOMAL THIOL REDUCTASE GILT"/>
    <property type="match status" value="1"/>
</dbReference>
<evidence type="ECO:0000256" key="6">
    <source>
        <dbReference type="SAM" id="SignalP"/>
    </source>
</evidence>
<keyword evidence="3" id="KW-0964">Secreted</keyword>
<feature type="signal peptide" evidence="6">
    <location>
        <begin position="1"/>
        <end position="21"/>
    </location>
</feature>
<sequence length="256" mass="29454">MRYWILLVVFATCVFTKLALSSELCHVPPSLWCSSPDTISTCKVEQQCANWNKWTERVNFTLYYESLCPDCQLYIVGEFYRAFKKLGPIMHLELVPFGNAHEVKTPKGWIFVCQHGPRECQLNKIEACAIKKLENSTHVVPFIYELENCLMKDADDTKCVQTMCQKYDLNYNDLMTCANGSAGIKYEHEMAVKTKALNPPNQYVPWVTLNGFHSEEIEAKAEKDLVALICETYQVSHHPPDKSHWCPTDSLQRCQK</sequence>
<dbReference type="PANTHER" id="PTHR13234:SF8">
    <property type="entry name" value="GAMMA-INTERFERON-INDUCIBLE LYSOSOMAL THIOL REDUCTASE"/>
    <property type="match status" value="1"/>
</dbReference>
<evidence type="ECO:0000256" key="5">
    <source>
        <dbReference type="ARBA" id="ARBA00023180"/>
    </source>
</evidence>
<proteinExistence type="evidence at transcript level"/>
<dbReference type="GO" id="GO:0005576">
    <property type="term" value="C:extracellular region"/>
    <property type="evidence" value="ECO:0007669"/>
    <property type="project" value="UniProtKB-SubCell"/>
</dbReference>
<dbReference type="AlphaFoldDB" id="A0A385L3J8"/>
<reference evidence="7" key="1">
    <citation type="submission" date="2018-06" db="EMBL/GenBank/DDBJ databases">
        <title>Identification and functional characterization of interferon-gamma-inducible lysosomal thiol reductase (gilt) gene in common chinese cuttlefish Sepiella japonica.</title>
        <authorList>
            <person name="Liu L."/>
        </authorList>
    </citation>
    <scope>NUCLEOTIDE SEQUENCE</scope>
</reference>
<name>A0A385L3J8_SEPJA</name>
<keyword evidence="4 6" id="KW-0732">Signal</keyword>
<protein>
    <submittedName>
        <fullName evidence="7">Gamma-interferon inducible lysosomal thiol reductase</fullName>
    </submittedName>
</protein>
<evidence type="ECO:0000256" key="3">
    <source>
        <dbReference type="ARBA" id="ARBA00022525"/>
    </source>
</evidence>
<comment type="similarity">
    <text evidence="2">Belongs to the GILT family.</text>
</comment>
<evidence type="ECO:0000256" key="1">
    <source>
        <dbReference type="ARBA" id="ARBA00004613"/>
    </source>
</evidence>
<dbReference type="EMBL" id="MH513610">
    <property type="protein sequence ID" value="AYA22354.1"/>
    <property type="molecule type" value="mRNA"/>
</dbReference>
<evidence type="ECO:0000313" key="7">
    <source>
        <dbReference type="EMBL" id="AYA22354.1"/>
    </source>
</evidence>
<dbReference type="Pfam" id="PF03227">
    <property type="entry name" value="GILT"/>
    <property type="match status" value="1"/>
</dbReference>
<feature type="chain" id="PRO_5017364284" evidence="6">
    <location>
        <begin position="22"/>
        <end position="256"/>
    </location>
</feature>
<evidence type="ECO:0000256" key="2">
    <source>
        <dbReference type="ARBA" id="ARBA00005679"/>
    </source>
</evidence>
<keyword evidence="5" id="KW-0325">Glycoprotein</keyword>